<dbReference type="Gene3D" id="3.40.720.10">
    <property type="entry name" value="Alkaline Phosphatase, subunit A"/>
    <property type="match status" value="1"/>
</dbReference>
<dbReference type="GO" id="GO:0016740">
    <property type="term" value="F:transferase activity"/>
    <property type="evidence" value="ECO:0007669"/>
    <property type="project" value="UniProtKB-KW"/>
</dbReference>
<feature type="transmembrane region" description="Helical" evidence="9">
    <location>
        <begin position="109"/>
        <end position="128"/>
    </location>
</feature>
<name>A0AAU0N0N4_9GAMM</name>
<dbReference type="Proteomes" id="UP001302477">
    <property type="component" value="Chromosome"/>
</dbReference>
<comment type="subcellular location">
    <subcellularLocation>
        <location evidence="1">Cell membrane</location>
        <topology evidence="1">Multi-pass membrane protein</topology>
    </subcellularLocation>
</comment>
<dbReference type="EC" id="2.7.8.-" evidence="11"/>
<evidence type="ECO:0000256" key="4">
    <source>
        <dbReference type="ARBA" id="ARBA00022989"/>
    </source>
</evidence>
<dbReference type="AlphaFoldDB" id="A0AAU0N0N4"/>
<evidence type="ECO:0000256" key="6">
    <source>
        <dbReference type="PIRSR" id="PIRSR005091-1"/>
    </source>
</evidence>
<dbReference type="PIRSF" id="PIRSF005091">
    <property type="entry name" value="Mmb_sulf_HI1246"/>
    <property type="match status" value="1"/>
</dbReference>
<keyword evidence="2" id="KW-1003">Cell membrane</keyword>
<feature type="binding site" evidence="7">
    <location>
        <position position="420"/>
    </location>
    <ligand>
        <name>substrate</name>
    </ligand>
</feature>
<dbReference type="SUPFAM" id="SSF53649">
    <property type="entry name" value="Alkaline phosphatase-like"/>
    <property type="match status" value="1"/>
</dbReference>
<reference evidence="11 12" key="1">
    <citation type="submission" date="2023-10" db="EMBL/GenBank/DDBJ databases">
        <title>Description of Microbulbifer bruguierae sp. nov., isolated from the sediments of mangrove plant Bruguiera sexangula and comparative genomic analyses of the genus Microbulbifer.</title>
        <authorList>
            <person name="Long M."/>
        </authorList>
    </citation>
    <scope>NUCLEOTIDE SEQUENCE [LARGE SCALE GENOMIC DNA]</scope>
    <source>
        <strain evidence="11 12">SPO729</strain>
    </source>
</reference>
<evidence type="ECO:0000256" key="9">
    <source>
        <dbReference type="SAM" id="Phobius"/>
    </source>
</evidence>
<feature type="binding site" evidence="8">
    <location>
        <position position="475"/>
    </location>
    <ligand>
        <name>Mn(2+)</name>
        <dbReference type="ChEBI" id="CHEBI:29035"/>
    </ligand>
</feature>
<keyword evidence="5 9" id="KW-0472">Membrane</keyword>
<evidence type="ECO:0000256" key="8">
    <source>
        <dbReference type="PIRSR" id="PIRSR005091-3"/>
    </source>
</evidence>
<dbReference type="Gene3D" id="3.30.1120.80">
    <property type="match status" value="1"/>
</dbReference>
<organism evidence="11 12">
    <name type="scientific">Microbulbifer pacificus</name>
    <dbReference type="NCBI Taxonomy" id="407164"/>
    <lineage>
        <taxon>Bacteria</taxon>
        <taxon>Pseudomonadati</taxon>
        <taxon>Pseudomonadota</taxon>
        <taxon>Gammaproteobacteria</taxon>
        <taxon>Cellvibrionales</taxon>
        <taxon>Microbulbiferaceae</taxon>
        <taxon>Microbulbifer</taxon>
    </lineage>
</organism>
<proteinExistence type="predicted"/>
<sequence>MYLCITYFDRIGSFADVVNILLKGIRVDLVLIGYLYTVPLLVGIWISNGKFSRFFSRILMAWLVLALVLVVYMEVVTPEFILEYDTRPNRLFIDYLIYPQEVFSMLWQGYKLAILCAACGIALASFLAKKLLSGGVLSSNAGATGTKVGFTILMILVCALVTRSSLQHRPFNPSMVYFSNDNLVNSFVLNSGYSVLYAAYNTSSEAQASDLYGRMRDDAVIASVRDGADQSGVPFESDEIPTLRTHQASYQGKAKNIVILLQESLGARYVGSLGGENLTPNLDALMEKGWRFTNAYATGTRSVRGIEAVFTGFSPGPSRSVVKLDKSQSDFFTLASFLEKHDYSTQFIYGGESHFDNMKSFFLGNGVEDIQDLTKFTNPKFVGSWGASDQDLYEEAHKQFLALNKRSQPFFSLVFSTSNHSPWEFPDSCPASFTGDRASRENAVRYADCALGEFIRKAEKSDYWKDTVFLIIADHDSRVTGSNLVPIDRFRIPALILGGGIEAKTDNRLVSQIDFPTTILSLAGVSGKHPLIGFDLTKEVAANKQRAMLQYGENFSWLGVDHAVILRPQLPPKVYTHDGSHLLSELDAGGYSEEIVHARGNALWSNLAYAKGLYRLPD</sequence>
<feature type="domain" description="Sulfatase N-terminal" evidence="10">
    <location>
        <begin position="255"/>
        <end position="525"/>
    </location>
</feature>
<keyword evidence="7" id="KW-0464">Manganese</keyword>
<evidence type="ECO:0000256" key="3">
    <source>
        <dbReference type="ARBA" id="ARBA00022692"/>
    </source>
</evidence>
<dbReference type="RefSeq" id="WP_318954280.1">
    <property type="nucleotide sequence ID" value="NZ_CP137555.1"/>
</dbReference>
<feature type="transmembrane region" description="Helical" evidence="9">
    <location>
        <begin position="148"/>
        <end position="166"/>
    </location>
</feature>
<keyword evidence="12" id="KW-1185">Reference proteome</keyword>
<dbReference type="EMBL" id="CP137555">
    <property type="protein sequence ID" value="WOX05816.1"/>
    <property type="molecule type" value="Genomic_DNA"/>
</dbReference>
<evidence type="ECO:0000256" key="5">
    <source>
        <dbReference type="ARBA" id="ARBA00023136"/>
    </source>
</evidence>
<evidence type="ECO:0000313" key="11">
    <source>
        <dbReference type="EMBL" id="WOX05816.1"/>
    </source>
</evidence>
<gene>
    <name evidence="11" type="ORF">R5R33_01315</name>
</gene>
<feature type="binding site" evidence="8">
    <location>
        <position position="263"/>
    </location>
    <ligand>
        <name>Mn(2+)</name>
        <dbReference type="ChEBI" id="CHEBI:29035"/>
    </ligand>
</feature>
<dbReference type="PANTHER" id="PTHR47371">
    <property type="entry name" value="LIPOTEICHOIC ACID SYNTHASE"/>
    <property type="match status" value="1"/>
</dbReference>
<dbReference type="CDD" id="cd16015">
    <property type="entry name" value="LTA_synthase"/>
    <property type="match status" value="1"/>
</dbReference>
<dbReference type="InterPro" id="IPR050448">
    <property type="entry name" value="OpgB/LTA_synthase_biosynth"/>
</dbReference>
<feature type="active site" evidence="6">
    <location>
        <position position="302"/>
    </location>
</feature>
<keyword evidence="11" id="KW-0808">Transferase</keyword>
<evidence type="ECO:0000313" key="12">
    <source>
        <dbReference type="Proteomes" id="UP001302477"/>
    </source>
</evidence>
<protein>
    <submittedName>
        <fullName evidence="11">LTA synthase family protein</fullName>
        <ecNumber evidence="11">2.7.8.-</ecNumber>
    </submittedName>
</protein>
<feature type="binding site" evidence="8">
    <location>
        <position position="474"/>
    </location>
    <ligand>
        <name>Mn(2+)</name>
        <dbReference type="ChEBI" id="CHEBI:29035"/>
    </ligand>
</feature>
<evidence type="ECO:0000256" key="7">
    <source>
        <dbReference type="PIRSR" id="PIRSR005091-2"/>
    </source>
</evidence>
<dbReference type="GO" id="GO:0005886">
    <property type="term" value="C:plasma membrane"/>
    <property type="evidence" value="ECO:0007669"/>
    <property type="project" value="UniProtKB-SubCell"/>
</dbReference>
<dbReference type="InterPro" id="IPR012160">
    <property type="entry name" value="LtaS-like"/>
</dbReference>
<keyword evidence="3 9" id="KW-0812">Transmembrane</keyword>
<dbReference type="InterPro" id="IPR017850">
    <property type="entry name" value="Alkaline_phosphatase_core_sf"/>
</dbReference>
<keyword evidence="7" id="KW-0479">Metal-binding</keyword>
<feature type="transmembrane region" description="Helical" evidence="9">
    <location>
        <begin position="29"/>
        <end position="47"/>
    </location>
</feature>
<evidence type="ECO:0000256" key="1">
    <source>
        <dbReference type="ARBA" id="ARBA00004651"/>
    </source>
</evidence>
<dbReference type="Pfam" id="PF00884">
    <property type="entry name" value="Sulfatase"/>
    <property type="match status" value="1"/>
</dbReference>
<dbReference type="PANTHER" id="PTHR47371:SF3">
    <property type="entry name" value="PHOSPHOGLYCEROL TRANSFERASE I"/>
    <property type="match status" value="1"/>
</dbReference>
<dbReference type="KEGG" id="mpaf:R5R33_01315"/>
<dbReference type="GO" id="GO:0046872">
    <property type="term" value="F:metal ion binding"/>
    <property type="evidence" value="ECO:0007669"/>
    <property type="project" value="UniProtKB-KW"/>
</dbReference>
<dbReference type="InterPro" id="IPR000917">
    <property type="entry name" value="Sulfatase_N"/>
</dbReference>
<feature type="transmembrane region" description="Helical" evidence="9">
    <location>
        <begin position="54"/>
        <end position="73"/>
    </location>
</feature>
<accession>A0AAU0N0N4</accession>
<keyword evidence="4 9" id="KW-1133">Transmembrane helix</keyword>
<evidence type="ECO:0000256" key="2">
    <source>
        <dbReference type="ARBA" id="ARBA00022475"/>
    </source>
</evidence>
<evidence type="ECO:0000259" key="10">
    <source>
        <dbReference type="Pfam" id="PF00884"/>
    </source>
</evidence>